<dbReference type="InterPro" id="IPR050661">
    <property type="entry name" value="BglG_antiterminators"/>
</dbReference>
<dbReference type="InterPro" id="IPR003501">
    <property type="entry name" value="PTS_EIIB_2/3"/>
</dbReference>
<dbReference type="SUPFAM" id="SSF52794">
    <property type="entry name" value="PTS system IIB component-like"/>
    <property type="match status" value="1"/>
</dbReference>
<dbReference type="RefSeq" id="WP_089862524.1">
    <property type="nucleotide sequence ID" value="NZ_FOTI01000049.1"/>
</dbReference>
<evidence type="ECO:0000256" key="5">
    <source>
        <dbReference type="ARBA" id="ARBA00023163"/>
    </source>
</evidence>
<dbReference type="Gene3D" id="1.10.10.10">
    <property type="entry name" value="Winged helix-like DNA-binding domain superfamily/Winged helix DNA-binding domain"/>
    <property type="match status" value="2"/>
</dbReference>
<dbReference type="PANTHER" id="PTHR30185">
    <property type="entry name" value="CRYPTIC BETA-GLUCOSIDE BGL OPERON ANTITERMINATOR"/>
    <property type="match status" value="1"/>
</dbReference>
<keyword evidence="1" id="KW-0808">Transferase</keyword>
<evidence type="ECO:0000313" key="8">
    <source>
        <dbReference type="EMBL" id="SFL98837.1"/>
    </source>
</evidence>
<dbReference type="SUPFAM" id="SSF63520">
    <property type="entry name" value="PTS-regulatory domain, PRD"/>
    <property type="match status" value="2"/>
</dbReference>
<name>A0A1I4M782_9FIRM</name>
<dbReference type="InterPro" id="IPR036095">
    <property type="entry name" value="PTS_EIIB-like_sf"/>
</dbReference>
<dbReference type="PROSITE" id="PS51099">
    <property type="entry name" value="PTS_EIIB_TYPE_2"/>
    <property type="match status" value="1"/>
</dbReference>
<dbReference type="Gene3D" id="1.10.1790.10">
    <property type="entry name" value="PRD domain"/>
    <property type="match status" value="2"/>
</dbReference>
<organism evidence="8 9">
    <name type="scientific">Halanaerobium salsuginis</name>
    <dbReference type="NCBI Taxonomy" id="29563"/>
    <lineage>
        <taxon>Bacteria</taxon>
        <taxon>Bacillati</taxon>
        <taxon>Bacillota</taxon>
        <taxon>Clostridia</taxon>
        <taxon>Halanaerobiales</taxon>
        <taxon>Halanaerobiaceae</taxon>
        <taxon>Halanaerobium</taxon>
    </lineage>
</organism>
<dbReference type="InterPro" id="IPR036388">
    <property type="entry name" value="WH-like_DNA-bd_sf"/>
</dbReference>
<keyword evidence="4" id="KW-0010">Activator</keyword>
<feature type="domain" description="PTS EIIB type-2" evidence="6">
    <location>
        <begin position="420"/>
        <end position="508"/>
    </location>
</feature>
<evidence type="ECO:0000259" key="6">
    <source>
        <dbReference type="PROSITE" id="PS51099"/>
    </source>
</evidence>
<dbReference type="AlphaFoldDB" id="A0A1I4M782"/>
<keyword evidence="5" id="KW-0804">Transcription</keyword>
<dbReference type="InterPro" id="IPR007737">
    <property type="entry name" value="Mga_HTH"/>
</dbReference>
<keyword evidence="2" id="KW-0677">Repeat</keyword>
<dbReference type="CDD" id="cd05568">
    <property type="entry name" value="PTS_IIB_bgl_like"/>
    <property type="match status" value="1"/>
</dbReference>
<evidence type="ECO:0000259" key="7">
    <source>
        <dbReference type="PROSITE" id="PS51372"/>
    </source>
</evidence>
<dbReference type="Pfam" id="PF00874">
    <property type="entry name" value="PRD"/>
    <property type="match status" value="2"/>
</dbReference>
<dbReference type="InterPro" id="IPR036634">
    <property type="entry name" value="PRD_sf"/>
</dbReference>
<dbReference type="Pfam" id="PF05043">
    <property type="entry name" value="Mga"/>
    <property type="match status" value="1"/>
</dbReference>
<accession>A0A1I4M782</accession>
<evidence type="ECO:0000313" key="9">
    <source>
        <dbReference type="Proteomes" id="UP000199006"/>
    </source>
</evidence>
<dbReference type="InterPro" id="IPR013011">
    <property type="entry name" value="PTS_EIIB_2"/>
</dbReference>
<dbReference type="Gene3D" id="3.40.50.2300">
    <property type="match status" value="1"/>
</dbReference>
<feature type="domain" description="PRD" evidence="7">
    <location>
        <begin position="197"/>
        <end position="304"/>
    </location>
</feature>
<proteinExistence type="predicted"/>
<dbReference type="InterPro" id="IPR011608">
    <property type="entry name" value="PRD"/>
</dbReference>
<dbReference type="Pfam" id="PF02302">
    <property type="entry name" value="PTS_IIB"/>
    <property type="match status" value="1"/>
</dbReference>
<evidence type="ECO:0000256" key="1">
    <source>
        <dbReference type="ARBA" id="ARBA00022679"/>
    </source>
</evidence>
<protein>
    <submittedName>
        <fullName evidence="8">Transcriptional antiterminator</fullName>
    </submittedName>
</protein>
<evidence type="ECO:0000256" key="2">
    <source>
        <dbReference type="ARBA" id="ARBA00022737"/>
    </source>
</evidence>
<keyword evidence="3" id="KW-0805">Transcription regulation</keyword>
<keyword evidence="9" id="KW-1185">Reference proteome</keyword>
<feature type="domain" description="PRD" evidence="7">
    <location>
        <begin position="311"/>
        <end position="419"/>
    </location>
</feature>
<dbReference type="OrthoDB" id="3175596at2"/>
<dbReference type="PANTHER" id="PTHR30185:SF18">
    <property type="entry name" value="TRANSCRIPTIONAL REGULATOR MTLR"/>
    <property type="match status" value="1"/>
</dbReference>
<dbReference type="PROSITE" id="PS51372">
    <property type="entry name" value="PRD_2"/>
    <property type="match status" value="2"/>
</dbReference>
<sequence length="601" mass="69775">MAQLLNQRQIDLFKLLLSDNSYKPIKNFANKLNVSNKTIASDLDEIQAIIKEVDVTIKRKRGSGVKLLYNDQQLLDLMEIINDQNSTNDPISVEERRAEIARTLLLNSKEYTTIQKLSDQYYVSRTSILNDLKYIEASFKEFNIKIIRSRDGTRISAKEIDIRNALVYVLQENINYNSNYLIEYQILRQNESTIEGLDEINEVKFFQKLLNDLESDINKIIYEPYYTNLLTHLLIMTRRVKEGNNLEQLNSGSFDITQINNRLYKNAYKIVNKIENHYQITIPENEVLYIYQYLISSGASSNNQTFEFDNKLELISKKFTHKLIVVVSDLSEIDFAYTNRLFQALLLHIKPMLNRLNAEIRIKNPLLQEMKAEFSNLFFMIRIAADIVCDLFEIKKISLDEVAYIMTYFQSEIEKLSSNKKALVICHSGYGTSQLLATRLKKSFSNITVSNVISSSKLNSISLDDFDLIISTVKLNIETPYILVSAFLSETDIRNIKNLLDKQLPLKSVQNLKQNFKILEPAATYNFKTKTDLLNKVKQKTGLKINKEQLISLDKKVQLYLAKSNQNKDTLFCFEGSENSNFYLIEYQDYPYLINKLKILI</sequence>
<dbReference type="GO" id="GO:0009401">
    <property type="term" value="P:phosphoenolpyruvate-dependent sugar phosphotransferase system"/>
    <property type="evidence" value="ECO:0007669"/>
    <property type="project" value="InterPro"/>
</dbReference>
<dbReference type="GO" id="GO:0008982">
    <property type="term" value="F:protein-N(PI)-phosphohistidine-sugar phosphotransferase activity"/>
    <property type="evidence" value="ECO:0007669"/>
    <property type="project" value="InterPro"/>
</dbReference>
<evidence type="ECO:0000256" key="3">
    <source>
        <dbReference type="ARBA" id="ARBA00023015"/>
    </source>
</evidence>
<gene>
    <name evidence="8" type="ORF">SAMN02983006_02517</name>
</gene>
<dbReference type="Proteomes" id="UP000199006">
    <property type="component" value="Unassembled WGS sequence"/>
</dbReference>
<evidence type="ECO:0000256" key="4">
    <source>
        <dbReference type="ARBA" id="ARBA00023159"/>
    </source>
</evidence>
<reference evidence="8 9" key="1">
    <citation type="submission" date="2016-10" db="EMBL/GenBank/DDBJ databases">
        <authorList>
            <person name="de Groot N.N."/>
        </authorList>
    </citation>
    <scope>NUCLEOTIDE SEQUENCE [LARGE SCALE GENOMIC DNA]</scope>
    <source>
        <strain evidence="8 9">ATCC 51327</strain>
    </source>
</reference>
<dbReference type="GO" id="GO:0006355">
    <property type="term" value="P:regulation of DNA-templated transcription"/>
    <property type="evidence" value="ECO:0007669"/>
    <property type="project" value="InterPro"/>
</dbReference>
<dbReference type="EMBL" id="FOTI01000049">
    <property type="protein sequence ID" value="SFL98837.1"/>
    <property type="molecule type" value="Genomic_DNA"/>
</dbReference>
<dbReference type="STRING" id="29563.SAMN02983006_02517"/>